<evidence type="ECO:0000259" key="6">
    <source>
        <dbReference type="PROSITE" id="PS50893"/>
    </source>
</evidence>
<keyword evidence="3" id="KW-0547">Nucleotide-binding</keyword>
<organism evidence="7 8">
    <name type="scientific">Nocardioides massiliensis</name>
    <dbReference type="NCBI Taxonomy" id="1325935"/>
    <lineage>
        <taxon>Bacteria</taxon>
        <taxon>Bacillati</taxon>
        <taxon>Actinomycetota</taxon>
        <taxon>Actinomycetes</taxon>
        <taxon>Propionibacteriales</taxon>
        <taxon>Nocardioidaceae</taxon>
        <taxon>Nocardioides</taxon>
    </lineage>
</organism>
<dbReference type="SUPFAM" id="SSF52540">
    <property type="entry name" value="P-loop containing nucleoside triphosphate hydrolases"/>
    <property type="match status" value="1"/>
</dbReference>
<dbReference type="Pfam" id="PF00005">
    <property type="entry name" value="ABC_tran"/>
    <property type="match status" value="1"/>
</dbReference>
<feature type="domain" description="ABC transporter" evidence="6">
    <location>
        <begin position="6"/>
        <end position="235"/>
    </location>
</feature>
<dbReference type="InterPro" id="IPR017871">
    <property type="entry name" value="ABC_transporter-like_CS"/>
</dbReference>
<dbReference type="GO" id="GO:0005524">
    <property type="term" value="F:ATP binding"/>
    <property type="evidence" value="ECO:0007669"/>
    <property type="project" value="UniProtKB-KW"/>
</dbReference>
<dbReference type="PROSITE" id="PS50893">
    <property type="entry name" value="ABC_TRANSPORTER_2"/>
    <property type="match status" value="1"/>
</dbReference>
<dbReference type="PROSITE" id="PS00211">
    <property type="entry name" value="ABC_TRANSPORTER_1"/>
    <property type="match status" value="1"/>
</dbReference>
<evidence type="ECO:0000313" key="7">
    <source>
        <dbReference type="EMBL" id="MDP9820630.1"/>
    </source>
</evidence>
<evidence type="ECO:0000313" key="8">
    <source>
        <dbReference type="Proteomes" id="UP001240447"/>
    </source>
</evidence>
<evidence type="ECO:0000256" key="2">
    <source>
        <dbReference type="ARBA" id="ARBA00022448"/>
    </source>
</evidence>
<dbReference type="InterPro" id="IPR027417">
    <property type="entry name" value="P-loop_NTPase"/>
</dbReference>
<protein>
    <submittedName>
        <fullName evidence="7">Branched-chain amino acid transport system ATP-binding protein</fullName>
    </submittedName>
</protein>
<dbReference type="PANTHER" id="PTHR43820">
    <property type="entry name" value="HIGH-AFFINITY BRANCHED-CHAIN AMINO ACID TRANSPORT ATP-BINDING PROTEIN LIVF"/>
    <property type="match status" value="1"/>
</dbReference>
<sequence length="235" mass="24618">MSIPILEVCGLRAAYGRIEVLRGVDLTVPKGAVVALLGPNGAGKSTLLKVVSGQMAPTDGHIHLAGVSIHDPDPEKLARLGLCTIPEGRSVFPNLTVEENLTLVSYAGVPAEAVLETAFAYFPKLLQRRKQLAGTMSGGEQQMLALSRALASDPALLLLDELSMGLAPLIVEELYDTVAQIAETGVSILCIEQFARTALRVSDYAAVMTGGRIVATGEPAEINETMSEVILGGAA</sequence>
<dbReference type="PANTHER" id="PTHR43820:SF4">
    <property type="entry name" value="HIGH-AFFINITY BRANCHED-CHAIN AMINO ACID TRANSPORT ATP-BINDING PROTEIN LIVF"/>
    <property type="match status" value="1"/>
</dbReference>
<proteinExistence type="inferred from homology"/>
<accession>A0ABT9NJN9</accession>
<dbReference type="CDD" id="cd03224">
    <property type="entry name" value="ABC_TM1139_LivF_branched"/>
    <property type="match status" value="1"/>
</dbReference>
<evidence type="ECO:0000256" key="5">
    <source>
        <dbReference type="ARBA" id="ARBA00022970"/>
    </source>
</evidence>
<evidence type="ECO:0000256" key="3">
    <source>
        <dbReference type="ARBA" id="ARBA00022741"/>
    </source>
</evidence>
<dbReference type="Gene3D" id="3.40.50.300">
    <property type="entry name" value="P-loop containing nucleotide triphosphate hydrolases"/>
    <property type="match status" value="1"/>
</dbReference>
<name>A0ABT9NJN9_9ACTN</name>
<keyword evidence="4 7" id="KW-0067">ATP-binding</keyword>
<dbReference type="SMART" id="SM00382">
    <property type="entry name" value="AAA"/>
    <property type="match status" value="1"/>
</dbReference>
<comment type="similarity">
    <text evidence="1">Belongs to the ABC transporter superfamily.</text>
</comment>
<evidence type="ECO:0000256" key="1">
    <source>
        <dbReference type="ARBA" id="ARBA00005417"/>
    </source>
</evidence>
<dbReference type="Proteomes" id="UP001240447">
    <property type="component" value="Unassembled WGS sequence"/>
</dbReference>
<dbReference type="RefSeq" id="WP_068118430.1">
    <property type="nucleotide sequence ID" value="NZ_CCXJ01000138.1"/>
</dbReference>
<dbReference type="InterPro" id="IPR003439">
    <property type="entry name" value="ABC_transporter-like_ATP-bd"/>
</dbReference>
<keyword evidence="2" id="KW-0813">Transport</keyword>
<dbReference type="InterPro" id="IPR052156">
    <property type="entry name" value="BCAA_Transport_ATP-bd_LivF"/>
</dbReference>
<dbReference type="EMBL" id="JAUSQM010000001">
    <property type="protein sequence ID" value="MDP9820630.1"/>
    <property type="molecule type" value="Genomic_DNA"/>
</dbReference>
<gene>
    <name evidence="7" type="ORF">J2S59_000439</name>
</gene>
<reference evidence="7 8" key="1">
    <citation type="submission" date="2023-07" db="EMBL/GenBank/DDBJ databases">
        <title>Sequencing the genomes of 1000 actinobacteria strains.</title>
        <authorList>
            <person name="Klenk H.-P."/>
        </authorList>
    </citation>
    <scope>NUCLEOTIDE SEQUENCE [LARGE SCALE GENOMIC DNA]</scope>
    <source>
        <strain evidence="7 8">GD13</strain>
    </source>
</reference>
<keyword evidence="8" id="KW-1185">Reference proteome</keyword>
<evidence type="ECO:0000256" key="4">
    <source>
        <dbReference type="ARBA" id="ARBA00022840"/>
    </source>
</evidence>
<dbReference type="InterPro" id="IPR003593">
    <property type="entry name" value="AAA+_ATPase"/>
</dbReference>
<comment type="caution">
    <text evidence="7">The sequence shown here is derived from an EMBL/GenBank/DDBJ whole genome shotgun (WGS) entry which is preliminary data.</text>
</comment>
<keyword evidence="5" id="KW-0029">Amino-acid transport</keyword>